<evidence type="ECO:0000256" key="2">
    <source>
        <dbReference type="SAM" id="MobiDB-lite"/>
    </source>
</evidence>
<comment type="subunit">
    <text evidence="1">Component of the TIM23 complex.</text>
</comment>
<dbReference type="Proteomes" id="UP000692954">
    <property type="component" value="Unassembled WGS sequence"/>
</dbReference>
<keyword evidence="1" id="KW-0653">Protein transport</keyword>
<protein>
    <recommendedName>
        <fullName evidence="1">Mitochondrial import inner membrane translocase subunit TIM50</fullName>
    </recommendedName>
</protein>
<dbReference type="PROSITE" id="PS50969">
    <property type="entry name" value="FCP1"/>
    <property type="match status" value="1"/>
</dbReference>
<evidence type="ECO:0000259" key="3">
    <source>
        <dbReference type="PROSITE" id="PS50969"/>
    </source>
</evidence>
<sequence length="500" mass="58994">MNIRKKPSQKIIANRSISQLRNGSDQEETEQLPKIKPKSVNRSSKKNFEIKKVRIKVAISVDKMEIINKQNKLSPIKQDESPQLSDRNQSPSSNVKKTNEENNRQNLKKSIQQDYEFDDNLENNLESYVKLYYSIVGLMDAMRKNVSDLVDQINRYLEVMDSIHFCQIEKLLIENSKQFRQILILIKIGIVVIINSFFDQHFYTSNVVNFKNILIYNLQNYLLLGDMILLKTQKQELQNIINQNKKYFGSKKVDQNTQIRQNVELLSGVYKSLTKQSKDLYQFICTYLKQIQYLQILESNLVLQNYISLYFTMQQSYHGLLGIPLICVANKPYLPREGSHELTLIVDMDETLIHFIDQTKSFLIRPYVEQFLQEMSNYYEITVFTAGLADYANWILDQVDKNKYIKYRLYRQHAMQYQNHFVKDLSRLGRNLKKVIIVDNIADNFQHQPENGIFIKTWYNDQDDKELQKLSIFLKKLAENGCEDVREVLKEYKSSQLSQM</sequence>
<comment type="caution">
    <text evidence="4">The sequence shown here is derived from an EMBL/GenBank/DDBJ whole genome shotgun (WGS) entry which is preliminary data.</text>
</comment>
<reference evidence="4" key="1">
    <citation type="submission" date="2021-01" db="EMBL/GenBank/DDBJ databases">
        <authorList>
            <consortium name="Genoscope - CEA"/>
            <person name="William W."/>
        </authorList>
    </citation>
    <scope>NUCLEOTIDE SEQUENCE</scope>
</reference>
<comment type="subcellular location">
    <subcellularLocation>
        <location evidence="1">Mitochondrion inner membrane</location>
        <topology evidence="1">Single-pass membrane protein</topology>
    </subcellularLocation>
</comment>
<dbReference type="EMBL" id="CAJJDN010000013">
    <property type="protein sequence ID" value="CAD8059413.1"/>
    <property type="molecule type" value="Genomic_DNA"/>
</dbReference>
<name>A0A8S1L203_9CILI</name>
<dbReference type="AlphaFoldDB" id="A0A8S1L203"/>
<accession>A0A8S1L203</accession>
<evidence type="ECO:0000313" key="4">
    <source>
        <dbReference type="EMBL" id="CAD8059413.1"/>
    </source>
</evidence>
<dbReference type="GO" id="GO:0005744">
    <property type="term" value="C:TIM23 mitochondrial import inner membrane translocase complex"/>
    <property type="evidence" value="ECO:0007669"/>
    <property type="project" value="UniProtKB-UniRule"/>
</dbReference>
<dbReference type="GO" id="GO:0015031">
    <property type="term" value="P:protein transport"/>
    <property type="evidence" value="ECO:0007669"/>
    <property type="project" value="UniProtKB-KW"/>
</dbReference>
<keyword evidence="5" id="KW-1185">Reference proteome</keyword>
<dbReference type="InterPro" id="IPR004274">
    <property type="entry name" value="FCP1_dom"/>
</dbReference>
<organism evidence="4 5">
    <name type="scientific">Paramecium sonneborni</name>
    <dbReference type="NCBI Taxonomy" id="65129"/>
    <lineage>
        <taxon>Eukaryota</taxon>
        <taxon>Sar</taxon>
        <taxon>Alveolata</taxon>
        <taxon>Ciliophora</taxon>
        <taxon>Intramacronucleata</taxon>
        <taxon>Oligohymenophorea</taxon>
        <taxon>Peniculida</taxon>
        <taxon>Parameciidae</taxon>
        <taxon>Paramecium</taxon>
    </lineage>
</organism>
<feature type="domain" description="FCP1 homology" evidence="3">
    <location>
        <begin position="337"/>
        <end position="477"/>
    </location>
</feature>
<dbReference type="OrthoDB" id="291630at2759"/>
<dbReference type="CDD" id="cd07521">
    <property type="entry name" value="HAD_FCP1-like"/>
    <property type="match status" value="1"/>
</dbReference>
<dbReference type="PANTHER" id="PTHR12210">
    <property type="entry name" value="DULLARD PROTEIN PHOSPHATASE"/>
    <property type="match status" value="1"/>
</dbReference>
<gene>
    <name evidence="4" type="ORF">PSON_ATCC_30995.1.T0130236</name>
</gene>
<keyword evidence="1" id="KW-0809">Transit peptide</keyword>
<keyword evidence="1" id="KW-0813">Transport</keyword>
<dbReference type="Pfam" id="PF03031">
    <property type="entry name" value="NIF"/>
    <property type="match status" value="1"/>
</dbReference>
<evidence type="ECO:0000313" key="5">
    <source>
        <dbReference type="Proteomes" id="UP000692954"/>
    </source>
</evidence>
<dbReference type="SMART" id="SM00577">
    <property type="entry name" value="CPDc"/>
    <property type="match status" value="1"/>
</dbReference>
<feature type="region of interest" description="Disordered" evidence="2">
    <location>
        <begin position="72"/>
        <end position="106"/>
    </location>
</feature>
<feature type="compositionally biased region" description="Polar residues" evidence="2">
    <location>
        <begin position="81"/>
        <end position="96"/>
    </location>
</feature>
<dbReference type="InterPro" id="IPR050365">
    <property type="entry name" value="TIM50"/>
</dbReference>
<comment type="similarity">
    <text evidence="1">Belongs to the TIM50 family.</text>
</comment>
<dbReference type="FunFam" id="3.40.50.1000:FF:000184">
    <property type="entry name" value="Uncharacterized protein"/>
    <property type="match status" value="1"/>
</dbReference>
<keyword evidence="1" id="KW-0811">Translocation</keyword>
<proteinExistence type="inferred from homology"/>
<comment type="function">
    <text evidence="1">Essential component of the TIM23 complex, a complex that mediates the translocation of transit peptide-containing proteins across the mitochondrial inner membrane.</text>
</comment>
<keyword evidence="1" id="KW-0496">Mitochondrion</keyword>
<evidence type="ECO:0000256" key="1">
    <source>
        <dbReference type="RuleBase" id="RU365079"/>
    </source>
</evidence>